<dbReference type="EMBL" id="CANTFM010002594">
    <property type="protein sequence ID" value="CAI5746537.1"/>
    <property type="molecule type" value="Genomic_DNA"/>
</dbReference>
<name>A0AAV0VBJ5_9STRA</name>
<organism evidence="1 2">
    <name type="scientific">Peronospora destructor</name>
    <dbReference type="NCBI Taxonomy" id="86335"/>
    <lineage>
        <taxon>Eukaryota</taxon>
        <taxon>Sar</taxon>
        <taxon>Stramenopiles</taxon>
        <taxon>Oomycota</taxon>
        <taxon>Peronosporomycetes</taxon>
        <taxon>Peronosporales</taxon>
        <taxon>Peronosporaceae</taxon>
        <taxon>Peronospora</taxon>
    </lineage>
</organism>
<keyword evidence="2" id="KW-1185">Reference proteome</keyword>
<evidence type="ECO:0000313" key="2">
    <source>
        <dbReference type="Proteomes" id="UP001162029"/>
    </source>
</evidence>
<comment type="caution">
    <text evidence="1">The sequence shown here is derived from an EMBL/GenBank/DDBJ whole genome shotgun (WGS) entry which is preliminary data.</text>
</comment>
<dbReference type="AlphaFoldDB" id="A0AAV0VBJ5"/>
<protein>
    <submittedName>
        <fullName evidence="1">Uncharacterized protein</fullName>
    </submittedName>
</protein>
<gene>
    <name evidence="1" type="ORF">PDE001_LOCUS11519</name>
</gene>
<evidence type="ECO:0000313" key="1">
    <source>
        <dbReference type="EMBL" id="CAI5746537.1"/>
    </source>
</evidence>
<dbReference type="Proteomes" id="UP001162029">
    <property type="component" value="Unassembled WGS sequence"/>
</dbReference>
<proteinExistence type="predicted"/>
<accession>A0AAV0VBJ5</accession>
<reference evidence="1" key="1">
    <citation type="submission" date="2022-12" db="EMBL/GenBank/DDBJ databases">
        <authorList>
            <person name="Webb A."/>
        </authorList>
    </citation>
    <scope>NUCLEOTIDE SEQUENCE</scope>
    <source>
        <strain evidence="1">Pd1</strain>
    </source>
</reference>
<sequence length="70" mass="8154">MYYISDCGDKAAMLRNKLEDKFYMHGVDLTFADISTTTSEIFKQTKIIQQYGGLYIDNVWLVQERNGSFM</sequence>